<dbReference type="Gene3D" id="3.90.1150.10">
    <property type="entry name" value="Aspartate Aminotransferase, domain 1"/>
    <property type="match status" value="1"/>
</dbReference>
<evidence type="ECO:0000256" key="2">
    <source>
        <dbReference type="ARBA" id="ARBA00011738"/>
    </source>
</evidence>
<evidence type="ECO:0000259" key="7">
    <source>
        <dbReference type="Pfam" id="PF00155"/>
    </source>
</evidence>
<dbReference type="FunFam" id="3.90.1150.10:FF:000140">
    <property type="entry name" value="alanine aminotransferase 1"/>
    <property type="match status" value="1"/>
</dbReference>
<dbReference type="EMBL" id="BDIP01003476">
    <property type="protein sequence ID" value="GIQ87757.1"/>
    <property type="molecule type" value="Genomic_DNA"/>
</dbReference>
<comment type="similarity">
    <text evidence="6">Belongs to the class-I pyridoxal-phosphate-dependent aminotransferase family. Alanine aminotransferase subfamily.</text>
</comment>
<dbReference type="SUPFAM" id="SSF53383">
    <property type="entry name" value="PLP-dependent transferases"/>
    <property type="match status" value="1"/>
</dbReference>
<dbReference type="Proteomes" id="UP000265618">
    <property type="component" value="Unassembled WGS sequence"/>
</dbReference>
<evidence type="ECO:0000313" key="9">
    <source>
        <dbReference type="Proteomes" id="UP000265618"/>
    </source>
</evidence>
<dbReference type="GO" id="GO:0004021">
    <property type="term" value="F:L-alanine:2-oxoglutarate aminotransferase activity"/>
    <property type="evidence" value="ECO:0007669"/>
    <property type="project" value="TreeGrafter"/>
</dbReference>
<dbReference type="Gene3D" id="3.40.640.10">
    <property type="entry name" value="Type I PLP-dependent aspartate aminotransferase-like (Major domain)"/>
    <property type="match status" value="1"/>
</dbReference>
<dbReference type="Pfam" id="PF00155">
    <property type="entry name" value="Aminotran_1_2"/>
    <property type="match status" value="1"/>
</dbReference>
<dbReference type="AlphaFoldDB" id="A0A9K3D4F8"/>
<dbReference type="OrthoDB" id="1732682at2759"/>
<dbReference type="Gene3D" id="1.10.287.1970">
    <property type="match status" value="1"/>
</dbReference>
<dbReference type="InterPro" id="IPR015422">
    <property type="entry name" value="PyrdxlP-dep_Trfase_small"/>
</dbReference>
<dbReference type="InterPro" id="IPR045088">
    <property type="entry name" value="ALAT1/2-like"/>
</dbReference>
<keyword evidence="5" id="KW-0663">Pyridoxal phosphate</keyword>
<dbReference type="PANTHER" id="PTHR11751">
    <property type="entry name" value="ALANINE AMINOTRANSFERASE"/>
    <property type="match status" value="1"/>
</dbReference>
<proteinExistence type="inferred from homology"/>
<keyword evidence="4" id="KW-0808">Transferase</keyword>
<evidence type="ECO:0000256" key="6">
    <source>
        <dbReference type="ARBA" id="ARBA00025785"/>
    </source>
</evidence>
<sequence>MDPKKDTAKNERLTLETAYVHLKEVNFKMFNLDIKGAKEKHGDALLWCNLGNPQAVGQKPITYHREVMSAVTLPCLTDSNDMISETALIRQQIADFVTERDGYAARPEDIYMTNGATEGIQHLLRLLVRHDGDSVLLPCPFYPVYPSYLQFVGGVPLYYYLDEEDDWAVKGSELERAYAEAVSKGHPPRCINVINPNNPTGSVLSRESLYVICRFAHAHGLPILADEVYQRNIYEPDTRPFLSCHQIAQELESKGECQGLQVISLHSASKGLSAECGRRGGYMHFHNIDQELVSAFDDILSMGCPNIEGMVAMAAIVNPPPEGSDAYTLYREECDALLSSLARKAGMLADTFNSWDGMSCVCPAGSMYTYPRLEVPPKALAAAEREGISPDTMYVQGLLDAVGVVVLPGYMFGQKEGTYHLRMTILPPEDKLAGVLDAWALFHKGWMAKYQ</sequence>
<reference evidence="8 9" key="1">
    <citation type="journal article" date="2018" name="PLoS ONE">
        <title>The draft genome of Kipferlia bialata reveals reductive genome evolution in fornicate parasites.</title>
        <authorList>
            <person name="Tanifuji G."/>
            <person name="Takabayashi S."/>
            <person name="Kume K."/>
            <person name="Takagi M."/>
            <person name="Nakayama T."/>
            <person name="Kamikawa R."/>
            <person name="Inagaki Y."/>
            <person name="Hashimoto T."/>
        </authorList>
    </citation>
    <scope>NUCLEOTIDE SEQUENCE [LARGE SCALE GENOMIC DNA]</scope>
    <source>
        <strain evidence="8">NY0173</strain>
    </source>
</reference>
<evidence type="ECO:0000256" key="3">
    <source>
        <dbReference type="ARBA" id="ARBA00022576"/>
    </source>
</evidence>
<organism evidence="8 9">
    <name type="scientific">Kipferlia bialata</name>
    <dbReference type="NCBI Taxonomy" id="797122"/>
    <lineage>
        <taxon>Eukaryota</taxon>
        <taxon>Metamonada</taxon>
        <taxon>Carpediemonas-like organisms</taxon>
        <taxon>Kipferlia</taxon>
    </lineage>
</organism>
<comment type="cofactor">
    <cofactor evidence="1">
        <name>pyridoxal 5'-phosphate</name>
        <dbReference type="ChEBI" id="CHEBI:597326"/>
    </cofactor>
</comment>
<keyword evidence="9" id="KW-1185">Reference proteome</keyword>
<name>A0A9K3D4F8_9EUKA</name>
<evidence type="ECO:0000313" key="8">
    <source>
        <dbReference type="EMBL" id="GIQ87757.1"/>
    </source>
</evidence>
<comment type="subunit">
    <text evidence="2">Homodimer.</text>
</comment>
<dbReference type="InterPro" id="IPR004839">
    <property type="entry name" value="Aminotransferase_I/II_large"/>
</dbReference>
<dbReference type="InterPro" id="IPR015424">
    <property type="entry name" value="PyrdxlP-dep_Trfase"/>
</dbReference>
<evidence type="ECO:0000256" key="1">
    <source>
        <dbReference type="ARBA" id="ARBA00001933"/>
    </source>
</evidence>
<feature type="domain" description="Aminotransferase class I/classII large" evidence="7">
    <location>
        <begin position="89"/>
        <end position="430"/>
    </location>
</feature>
<dbReference type="PANTHER" id="PTHR11751:SF373">
    <property type="entry name" value="GLUTAMATE--GLYOXYLATE AMINOTRANSFERASE 2"/>
    <property type="match status" value="1"/>
</dbReference>
<protein>
    <recommendedName>
        <fullName evidence="7">Aminotransferase class I/classII large domain-containing protein</fullName>
    </recommendedName>
</protein>
<gene>
    <name evidence="8" type="ORF">KIPB_009859</name>
</gene>
<comment type="caution">
    <text evidence="8">The sequence shown here is derived from an EMBL/GenBank/DDBJ whole genome shotgun (WGS) entry which is preliminary data.</text>
</comment>
<dbReference type="CDD" id="cd00609">
    <property type="entry name" value="AAT_like"/>
    <property type="match status" value="1"/>
</dbReference>
<dbReference type="FunFam" id="3.40.640.10:FF:000236">
    <property type="entry name" value="Alanine aminotransferase 2"/>
    <property type="match status" value="1"/>
</dbReference>
<evidence type="ECO:0000256" key="5">
    <source>
        <dbReference type="ARBA" id="ARBA00022898"/>
    </source>
</evidence>
<keyword evidence="3" id="KW-0032">Aminotransferase</keyword>
<evidence type="ECO:0000256" key="4">
    <source>
        <dbReference type="ARBA" id="ARBA00022679"/>
    </source>
</evidence>
<dbReference type="GO" id="GO:0030170">
    <property type="term" value="F:pyridoxal phosphate binding"/>
    <property type="evidence" value="ECO:0007669"/>
    <property type="project" value="InterPro"/>
</dbReference>
<accession>A0A9K3D4F8</accession>
<dbReference type="InterPro" id="IPR015421">
    <property type="entry name" value="PyrdxlP-dep_Trfase_major"/>
</dbReference>